<feature type="transmembrane region" description="Helical" evidence="1">
    <location>
        <begin position="53"/>
        <end position="75"/>
    </location>
</feature>
<proteinExistence type="predicted"/>
<evidence type="ECO:0000256" key="1">
    <source>
        <dbReference type="SAM" id="Phobius"/>
    </source>
</evidence>
<dbReference type="Proteomes" id="UP001482620">
    <property type="component" value="Unassembled WGS sequence"/>
</dbReference>
<sequence length="79" mass="9109">HARLRCMCTCNRCTFCLCQNLLNSELLQTVRAKLYAVVLRRHIIQENLTSSTFWLRASVGATVFAVLGFAMYRLLLKTR</sequence>
<organism evidence="2 3">
    <name type="scientific">Ilyodon furcidens</name>
    <name type="common">goldbreast splitfin</name>
    <dbReference type="NCBI Taxonomy" id="33524"/>
    <lineage>
        <taxon>Eukaryota</taxon>
        <taxon>Metazoa</taxon>
        <taxon>Chordata</taxon>
        <taxon>Craniata</taxon>
        <taxon>Vertebrata</taxon>
        <taxon>Euteleostomi</taxon>
        <taxon>Actinopterygii</taxon>
        <taxon>Neopterygii</taxon>
        <taxon>Teleostei</taxon>
        <taxon>Neoteleostei</taxon>
        <taxon>Acanthomorphata</taxon>
        <taxon>Ovalentaria</taxon>
        <taxon>Atherinomorphae</taxon>
        <taxon>Cyprinodontiformes</taxon>
        <taxon>Goodeidae</taxon>
        <taxon>Ilyodon</taxon>
    </lineage>
</organism>
<keyword evidence="1" id="KW-0812">Transmembrane</keyword>
<keyword evidence="1" id="KW-1133">Transmembrane helix</keyword>
<reference evidence="2 3" key="1">
    <citation type="submission" date="2021-06" db="EMBL/GenBank/DDBJ databases">
        <authorList>
            <person name="Palmer J.M."/>
        </authorList>
    </citation>
    <scope>NUCLEOTIDE SEQUENCE [LARGE SCALE GENOMIC DNA]</scope>
    <source>
        <strain evidence="3">if_2019</strain>
        <tissue evidence="2">Muscle</tissue>
    </source>
</reference>
<keyword evidence="3" id="KW-1185">Reference proteome</keyword>
<evidence type="ECO:0000313" key="2">
    <source>
        <dbReference type="EMBL" id="MEQ2251072.1"/>
    </source>
</evidence>
<keyword evidence="1" id="KW-0472">Membrane</keyword>
<gene>
    <name evidence="2" type="ORF">ILYODFUR_007216</name>
</gene>
<protein>
    <submittedName>
        <fullName evidence="2">Uncharacterized protein</fullName>
    </submittedName>
</protein>
<dbReference type="EMBL" id="JAHRIQ010093144">
    <property type="protein sequence ID" value="MEQ2251072.1"/>
    <property type="molecule type" value="Genomic_DNA"/>
</dbReference>
<comment type="caution">
    <text evidence="2">The sequence shown here is derived from an EMBL/GenBank/DDBJ whole genome shotgun (WGS) entry which is preliminary data.</text>
</comment>
<feature type="non-terminal residue" evidence="2">
    <location>
        <position position="1"/>
    </location>
</feature>
<accession>A0ABV0V105</accession>
<evidence type="ECO:0000313" key="3">
    <source>
        <dbReference type="Proteomes" id="UP001482620"/>
    </source>
</evidence>
<name>A0ABV0V105_9TELE</name>